<accession>A0ABN1JZB6</accession>
<dbReference type="Proteomes" id="UP001500279">
    <property type="component" value="Unassembled WGS sequence"/>
</dbReference>
<dbReference type="SMART" id="SM00387">
    <property type="entry name" value="HATPase_c"/>
    <property type="match status" value="1"/>
</dbReference>
<feature type="domain" description="Histidine kinase" evidence="11">
    <location>
        <begin position="267"/>
        <end position="463"/>
    </location>
</feature>
<dbReference type="PROSITE" id="PS50885">
    <property type="entry name" value="HAMP"/>
    <property type="match status" value="1"/>
</dbReference>
<gene>
    <name evidence="13" type="ORF">GCM10009107_21570</name>
</gene>
<dbReference type="CDD" id="cd06225">
    <property type="entry name" value="HAMP"/>
    <property type="match status" value="1"/>
</dbReference>
<dbReference type="InterPro" id="IPR003660">
    <property type="entry name" value="HAMP_dom"/>
</dbReference>
<evidence type="ECO:0000256" key="6">
    <source>
        <dbReference type="ARBA" id="ARBA00022741"/>
    </source>
</evidence>
<dbReference type="EC" id="2.7.13.3" evidence="3"/>
<organism evidence="13 14">
    <name type="scientific">Ideonella azotifigens</name>
    <dbReference type="NCBI Taxonomy" id="513160"/>
    <lineage>
        <taxon>Bacteria</taxon>
        <taxon>Pseudomonadati</taxon>
        <taxon>Pseudomonadota</taxon>
        <taxon>Betaproteobacteria</taxon>
        <taxon>Burkholderiales</taxon>
        <taxon>Sphaerotilaceae</taxon>
        <taxon>Ideonella</taxon>
    </lineage>
</organism>
<dbReference type="InterPro" id="IPR003594">
    <property type="entry name" value="HATPase_dom"/>
</dbReference>
<reference evidence="13 14" key="1">
    <citation type="journal article" date="2019" name="Int. J. Syst. Evol. Microbiol.">
        <title>The Global Catalogue of Microorganisms (GCM) 10K type strain sequencing project: providing services to taxonomists for standard genome sequencing and annotation.</title>
        <authorList>
            <consortium name="The Broad Institute Genomics Platform"/>
            <consortium name="The Broad Institute Genome Sequencing Center for Infectious Disease"/>
            <person name="Wu L."/>
            <person name="Ma J."/>
        </authorList>
    </citation>
    <scope>NUCLEOTIDE SEQUENCE [LARGE SCALE GENOMIC DNA]</scope>
    <source>
        <strain evidence="13 14">JCM 15503</strain>
    </source>
</reference>
<dbReference type="SUPFAM" id="SSF55874">
    <property type="entry name" value="ATPase domain of HSP90 chaperone/DNA topoisomerase II/histidine kinase"/>
    <property type="match status" value="1"/>
</dbReference>
<dbReference type="Gene3D" id="1.20.5.1930">
    <property type="match status" value="1"/>
</dbReference>
<evidence type="ECO:0000256" key="4">
    <source>
        <dbReference type="ARBA" id="ARBA00022553"/>
    </source>
</evidence>
<dbReference type="Gene3D" id="6.10.340.10">
    <property type="match status" value="1"/>
</dbReference>
<protein>
    <recommendedName>
        <fullName evidence="3">histidine kinase</fullName>
        <ecNumber evidence="3">2.7.13.3</ecNumber>
    </recommendedName>
</protein>
<name>A0ABN1JZB6_9BURK</name>
<comment type="subcellular location">
    <subcellularLocation>
        <location evidence="2">Membrane</location>
    </subcellularLocation>
</comment>
<dbReference type="PANTHER" id="PTHR24421">
    <property type="entry name" value="NITRATE/NITRITE SENSOR PROTEIN NARX-RELATED"/>
    <property type="match status" value="1"/>
</dbReference>
<dbReference type="EMBL" id="BAAAEW010000011">
    <property type="protein sequence ID" value="GAA0750187.1"/>
    <property type="molecule type" value="Genomic_DNA"/>
</dbReference>
<keyword evidence="6" id="KW-0547">Nucleotide-binding</keyword>
<dbReference type="InterPro" id="IPR011712">
    <property type="entry name" value="Sig_transdc_His_kin_sub3_dim/P"/>
</dbReference>
<keyword evidence="9" id="KW-0902">Two-component regulatory system</keyword>
<dbReference type="InterPro" id="IPR050482">
    <property type="entry name" value="Sensor_HK_TwoCompSys"/>
</dbReference>
<evidence type="ECO:0000313" key="13">
    <source>
        <dbReference type="EMBL" id="GAA0750187.1"/>
    </source>
</evidence>
<keyword evidence="4" id="KW-0597">Phosphoprotein</keyword>
<comment type="catalytic activity">
    <reaction evidence="1">
        <text>ATP + protein L-histidine = ADP + protein N-phospho-L-histidine.</text>
        <dbReference type="EC" id="2.7.13.3"/>
    </reaction>
</comment>
<keyword evidence="10" id="KW-0812">Transmembrane</keyword>
<evidence type="ECO:0000256" key="3">
    <source>
        <dbReference type="ARBA" id="ARBA00012438"/>
    </source>
</evidence>
<evidence type="ECO:0000256" key="2">
    <source>
        <dbReference type="ARBA" id="ARBA00004370"/>
    </source>
</evidence>
<dbReference type="Pfam" id="PF02518">
    <property type="entry name" value="HATPase_c"/>
    <property type="match status" value="1"/>
</dbReference>
<comment type="caution">
    <text evidence="13">The sequence shown here is derived from an EMBL/GenBank/DDBJ whole genome shotgun (WGS) entry which is preliminary data.</text>
</comment>
<dbReference type="Pfam" id="PF00672">
    <property type="entry name" value="HAMP"/>
    <property type="match status" value="1"/>
</dbReference>
<keyword evidence="5" id="KW-0808">Transferase</keyword>
<dbReference type="Gene3D" id="3.30.565.10">
    <property type="entry name" value="Histidine kinase-like ATPase, C-terminal domain"/>
    <property type="match status" value="1"/>
</dbReference>
<keyword evidence="10" id="KW-1133">Transmembrane helix</keyword>
<evidence type="ECO:0000256" key="7">
    <source>
        <dbReference type="ARBA" id="ARBA00022777"/>
    </source>
</evidence>
<feature type="transmembrane region" description="Helical" evidence="10">
    <location>
        <begin position="23"/>
        <end position="41"/>
    </location>
</feature>
<keyword evidence="7" id="KW-0418">Kinase</keyword>
<evidence type="ECO:0000256" key="1">
    <source>
        <dbReference type="ARBA" id="ARBA00000085"/>
    </source>
</evidence>
<evidence type="ECO:0000259" key="12">
    <source>
        <dbReference type="PROSITE" id="PS50885"/>
    </source>
</evidence>
<evidence type="ECO:0000256" key="5">
    <source>
        <dbReference type="ARBA" id="ARBA00022679"/>
    </source>
</evidence>
<keyword evidence="14" id="KW-1185">Reference proteome</keyword>
<feature type="transmembrane region" description="Helical" evidence="10">
    <location>
        <begin position="159"/>
        <end position="182"/>
    </location>
</feature>
<proteinExistence type="predicted"/>
<dbReference type="PROSITE" id="PS50109">
    <property type="entry name" value="HIS_KIN"/>
    <property type="match status" value="1"/>
</dbReference>
<evidence type="ECO:0000313" key="14">
    <source>
        <dbReference type="Proteomes" id="UP001500279"/>
    </source>
</evidence>
<evidence type="ECO:0000256" key="8">
    <source>
        <dbReference type="ARBA" id="ARBA00022840"/>
    </source>
</evidence>
<dbReference type="InterPro" id="IPR036890">
    <property type="entry name" value="HATPase_C_sf"/>
</dbReference>
<feature type="domain" description="HAMP" evidence="12">
    <location>
        <begin position="183"/>
        <end position="235"/>
    </location>
</feature>
<evidence type="ECO:0000256" key="10">
    <source>
        <dbReference type="SAM" id="Phobius"/>
    </source>
</evidence>
<dbReference type="Pfam" id="PF07730">
    <property type="entry name" value="HisKA_3"/>
    <property type="match status" value="1"/>
</dbReference>
<keyword evidence="10" id="KW-0472">Membrane</keyword>
<sequence>MARAHLPDLRGSAAHAMTLRLKINLIVGALTILFVAAVLALQLRSMRESVHEEVVAANRVATQLLQRNTLLYAAQGTPAMLAYLQGIGRVRSNDIVLYDGQGQVLYRSPASTYKAGRDAPDWFERLIAPAPSVQSIVFPGGKLVTQSNASRAAIDAWDYLLVLGAGAAVLLAVVNALVFWLVGRTVRPFGQIVGALESLEAGRFDAKLPPLPGAEASLIGAAFNRMVGRLRQNIETERRAALAESRLVDNRELTRWIERQLEQERRLIAHELHDELGQSITAMHSMAISIAQRVRGLDVQAEQAARTIADESSRLYEAMHGIIPRLAPLMLDNFGLADALGDLVERTRRSQPGASIELQVGLGDASLAADVALALYRGAQEAVTNALRHGHATHISVSMRREADAALLTVTDNGQGLPAAPAPSGHHGLRWLAERTEGLGGSFRIANRTPQGVELQVRLPLAEAGAT</sequence>
<keyword evidence="8" id="KW-0067">ATP-binding</keyword>
<evidence type="ECO:0000259" key="11">
    <source>
        <dbReference type="PROSITE" id="PS50109"/>
    </source>
</evidence>
<evidence type="ECO:0000256" key="9">
    <source>
        <dbReference type="ARBA" id="ARBA00023012"/>
    </source>
</evidence>
<dbReference type="InterPro" id="IPR005467">
    <property type="entry name" value="His_kinase_dom"/>
</dbReference>
<dbReference type="PANTHER" id="PTHR24421:SF10">
    <property type="entry name" value="NITRATE_NITRITE SENSOR PROTEIN NARQ"/>
    <property type="match status" value="1"/>
</dbReference>
<dbReference type="CDD" id="cd16917">
    <property type="entry name" value="HATPase_UhpB-NarQ-NarX-like"/>
    <property type="match status" value="1"/>
</dbReference>
<dbReference type="SMART" id="SM00304">
    <property type="entry name" value="HAMP"/>
    <property type="match status" value="1"/>
</dbReference>